<gene>
    <name evidence="1" type="ORF">G7081_07495</name>
</gene>
<protein>
    <recommendedName>
        <fullName evidence="3">DUF2187 domain-containing protein</fullName>
    </recommendedName>
</protein>
<evidence type="ECO:0000313" key="2">
    <source>
        <dbReference type="Proteomes" id="UP000500890"/>
    </source>
</evidence>
<evidence type="ECO:0008006" key="3">
    <source>
        <dbReference type="Google" id="ProtNLM"/>
    </source>
</evidence>
<dbReference type="KEGG" id="vah:G7081_07495"/>
<proteinExistence type="predicted"/>
<accession>A0A6G8APM7</accession>
<sequence>MTYMKPDDITIGSTYDCSSPILKESFYGIVEKVYDNAALLVLTEVDDIDKTRAEELNNRMIVPLNRFDRLIASAVVEEETKTEEDA</sequence>
<organism evidence="1 2">
    <name type="scientific">Vagococcus coleopterorum</name>
    <dbReference type="NCBI Taxonomy" id="2714946"/>
    <lineage>
        <taxon>Bacteria</taxon>
        <taxon>Bacillati</taxon>
        <taxon>Bacillota</taxon>
        <taxon>Bacilli</taxon>
        <taxon>Lactobacillales</taxon>
        <taxon>Enterococcaceae</taxon>
        <taxon>Vagococcus</taxon>
    </lineage>
</organism>
<evidence type="ECO:0000313" key="1">
    <source>
        <dbReference type="EMBL" id="QIL46930.1"/>
    </source>
</evidence>
<dbReference type="EMBL" id="CP049886">
    <property type="protein sequence ID" value="QIL46930.1"/>
    <property type="molecule type" value="Genomic_DNA"/>
</dbReference>
<name>A0A6G8APM7_9ENTE</name>
<dbReference type="Proteomes" id="UP000500890">
    <property type="component" value="Chromosome"/>
</dbReference>
<dbReference type="AlphaFoldDB" id="A0A6G8APM7"/>
<keyword evidence="2" id="KW-1185">Reference proteome</keyword>
<reference evidence="1 2" key="1">
    <citation type="submission" date="2020-03" db="EMBL/GenBank/DDBJ databases">
        <title>Vagococcus sp. nov., isolated from beetles.</title>
        <authorList>
            <person name="Hyun D.-W."/>
            <person name="Bae J.-W."/>
        </authorList>
    </citation>
    <scope>NUCLEOTIDE SEQUENCE [LARGE SCALE GENOMIC DNA]</scope>
    <source>
        <strain evidence="1 2">HDW17A</strain>
    </source>
</reference>